<evidence type="ECO:0000313" key="2">
    <source>
        <dbReference type="EMBL" id="KPA44240.1"/>
    </source>
</evidence>
<gene>
    <name evidence="2" type="ORF">FLAG1_02853</name>
</gene>
<name>A0A0M9F1X3_FUSLA</name>
<organism evidence="2 3">
    <name type="scientific">Fusarium langsethiae</name>
    <dbReference type="NCBI Taxonomy" id="179993"/>
    <lineage>
        <taxon>Eukaryota</taxon>
        <taxon>Fungi</taxon>
        <taxon>Dikarya</taxon>
        <taxon>Ascomycota</taxon>
        <taxon>Pezizomycotina</taxon>
        <taxon>Sordariomycetes</taxon>
        <taxon>Hypocreomycetidae</taxon>
        <taxon>Hypocreales</taxon>
        <taxon>Nectriaceae</taxon>
        <taxon>Fusarium</taxon>
    </lineage>
</organism>
<accession>A0A0M9F1X3</accession>
<dbReference type="AlphaFoldDB" id="A0A0M9F1X3"/>
<dbReference type="PANTHER" id="PTHR12732">
    <property type="entry name" value="UNCHARACTERIZED PROTEASOME COMPONENT REGION PCI-CONTAINING"/>
    <property type="match status" value="1"/>
</dbReference>
<dbReference type="PANTHER" id="PTHR12732:SF8">
    <property type="entry name" value="NUCLEAR MRNA EXPORT PROTEIN THP1"/>
    <property type="match status" value="1"/>
</dbReference>
<feature type="region of interest" description="Disordered" evidence="1">
    <location>
        <begin position="425"/>
        <end position="449"/>
    </location>
</feature>
<reference evidence="2 3" key="1">
    <citation type="submission" date="2015-04" db="EMBL/GenBank/DDBJ databases">
        <title>The draft genome sequence of Fusarium langsethiae, a T-2/HT-2 mycotoxin producer.</title>
        <authorList>
            <person name="Lysoe E."/>
            <person name="Divon H.H."/>
            <person name="Terzi V."/>
            <person name="Orru L."/>
            <person name="Lamontanara A."/>
            <person name="Kolseth A.-K."/>
            <person name="Frandsen R.J."/>
            <person name="Nielsen K."/>
            <person name="Thrane U."/>
        </authorList>
    </citation>
    <scope>NUCLEOTIDE SEQUENCE [LARGE SCALE GENOMIC DNA]</scope>
    <source>
        <strain evidence="2 3">Fl201059</strain>
    </source>
</reference>
<dbReference type="OrthoDB" id="5404651at2759"/>
<protein>
    <submittedName>
        <fullName evidence="2">Pci protein</fullName>
    </submittedName>
</protein>
<dbReference type="GO" id="GO:0003723">
    <property type="term" value="F:RNA binding"/>
    <property type="evidence" value="ECO:0007669"/>
    <property type="project" value="InterPro"/>
</dbReference>
<comment type="caution">
    <text evidence="2">The sequence shown here is derived from an EMBL/GenBank/DDBJ whole genome shotgun (WGS) entry which is preliminary data.</text>
</comment>
<dbReference type="SMART" id="SM00753">
    <property type="entry name" value="PAM"/>
    <property type="match status" value="1"/>
</dbReference>
<sequence>MPLVLDFLTQIRDFIRTQNGDELRAWLQVEPNSPQQYHNLAAELRSQFRQQGLDNIIEKSLPQEDDVPEGQATVWPGFVAFMKDYMAFWRDVNYDDLLGAHQLLSGLVNSCSTAFAHPTYGAMLLKTSMSLSETLARLTMSLSRQPELARRLRAVDEDKTIAESSAEIIQKIFTTCLTDRSSGRYDRPEGKKIGVYMFANLVLKLLFACRRTHLAKMIFVNINTISPPLSLYPAAQRVTFLYYLGRFNFSNNHYLRAALCLEQAYLQTPSQLVSHRTNILTYLIPCNILLGRFPSQMLLQRQECKDLAPVFLPICQAIRSGNFIQFQHHLAQYETWLFEKGLLLTLSNRLRPLLWRSLSRKTFLLTYIPPTDASSRKAATLDLTDLHTLAVYLQRRLEGWVPAGPNGHNRSQNVNPLLMKALGNNAQDSEGDSTLAPPPGGPKSLRPNEGMVWGNAEVTSDDVEMTVATLVQQGLMHGFIAHGSGRFAIIGAKAKGSPVLAGWPNVWHTIRDRRYDEDFDPDEVPGWVK</sequence>
<keyword evidence="3" id="KW-1185">Reference proteome</keyword>
<proteinExistence type="predicted"/>
<dbReference type="EMBL" id="JXCE01000029">
    <property type="protein sequence ID" value="KPA44240.1"/>
    <property type="molecule type" value="Genomic_DNA"/>
</dbReference>
<dbReference type="InterPro" id="IPR045114">
    <property type="entry name" value="Csn12-like"/>
</dbReference>
<dbReference type="Proteomes" id="UP000037904">
    <property type="component" value="Unassembled WGS sequence"/>
</dbReference>
<dbReference type="GO" id="GO:0003690">
    <property type="term" value="F:double-stranded DNA binding"/>
    <property type="evidence" value="ECO:0007669"/>
    <property type="project" value="InterPro"/>
</dbReference>
<evidence type="ECO:0000256" key="1">
    <source>
        <dbReference type="SAM" id="MobiDB-lite"/>
    </source>
</evidence>
<evidence type="ECO:0000313" key="3">
    <source>
        <dbReference type="Proteomes" id="UP000037904"/>
    </source>
</evidence>